<dbReference type="STRING" id="1077348.A0A2G8SS64"/>
<gene>
    <name evidence="3" type="ORF">GSI_00289</name>
</gene>
<feature type="domain" description="DUF8212" evidence="2">
    <location>
        <begin position="250"/>
        <end position="444"/>
    </location>
</feature>
<evidence type="ECO:0000313" key="3">
    <source>
        <dbReference type="EMBL" id="PIL36600.1"/>
    </source>
</evidence>
<reference evidence="3 4" key="1">
    <citation type="journal article" date="2015" name="Sci. Rep.">
        <title>Chromosome-level genome map provides insights into diverse defense mechanisms in the medicinal fungus Ganoderma sinense.</title>
        <authorList>
            <person name="Zhu Y."/>
            <person name="Xu J."/>
            <person name="Sun C."/>
            <person name="Zhou S."/>
            <person name="Xu H."/>
            <person name="Nelson D.R."/>
            <person name="Qian J."/>
            <person name="Song J."/>
            <person name="Luo H."/>
            <person name="Xiang L."/>
            <person name="Li Y."/>
            <person name="Xu Z."/>
            <person name="Ji A."/>
            <person name="Wang L."/>
            <person name="Lu S."/>
            <person name="Hayward A."/>
            <person name="Sun W."/>
            <person name="Li X."/>
            <person name="Schwartz D.C."/>
            <person name="Wang Y."/>
            <person name="Chen S."/>
        </authorList>
    </citation>
    <scope>NUCLEOTIDE SEQUENCE [LARGE SCALE GENOMIC DNA]</scope>
    <source>
        <strain evidence="3 4">ZZ0214-1</strain>
    </source>
</reference>
<dbReference type="Proteomes" id="UP000230002">
    <property type="component" value="Unassembled WGS sequence"/>
</dbReference>
<dbReference type="PANTHER" id="PTHR10622:SF10">
    <property type="entry name" value="HET DOMAIN-CONTAINING PROTEIN"/>
    <property type="match status" value="1"/>
</dbReference>
<evidence type="ECO:0000259" key="1">
    <source>
        <dbReference type="Pfam" id="PF06985"/>
    </source>
</evidence>
<evidence type="ECO:0000259" key="2">
    <source>
        <dbReference type="Pfam" id="PF26640"/>
    </source>
</evidence>
<dbReference type="AlphaFoldDB" id="A0A2G8SS64"/>
<proteinExistence type="predicted"/>
<organism evidence="3 4">
    <name type="scientific">Ganoderma sinense ZZ0214-1</name>
    <dbReference type="NCBI Taxonomy" id="1077348"/>
    <lineage>
        <taxon>Eukaryota</taxon>
        <taxon>Fungi</taxon>
        <taxon>Dikarya</taxon>
        <taxon>Basidiomycota</taxon>
        <taxon>Agaricomycotina</taxon>
        <taxon>Agaricomycetes</taxon>
        <taxon>Polyporales</taxon>
        <taxon>Polyporaceae</taxon>
        <taxon>Ganoderma</taxon>
    </lineage>
</organism>
<sequence length="977" mass="110057">MRLIDTETGRFTEFFDLEKTPPYAILSHTWEPPPIGEQSYQDVVKIQETYRLSASDDDPPSDPLPFAPTIWDHDSGLSLKIRAACDVARRDGYRYIWIDSSCIDKASSSELSEAINSMCNWYRGAQVCYAFLADVPSNEDARAESSKFRKSRWFTRGWTLQELIAPRLVVFFSKEWEGLGTKDGLADLIQDITFIDRGVLTHEIALSDESVAERMRWAARRETTRVEDEAYSLLGIFEITMPTLYGEGRHAFRRLQEEILRRIPDQSLFAWGSVCLPIPRVPFQVFVDDGDIWSPFALSPRSFELSSKGKIIRASGPIFESLELPVEEYTHTPYGIRTQLCFLPLRAFNLTVSGVSRPNARAWCLAILASQKDDDPGRLLSRLCYIDYAKPNVNFLHVPERLQLSGTGLPWGHDSFIFLILLSDLLRATSMQLETRSVYLPHPEPLAAKRRVDGKHLQLKLSVSIWAKAALQQYGWIMSDIRHSTQDDPDTCYFALSSESFNVHVQYRHIVVDRMWLPMALVIEARLWILSPNHDEYDQSDIVLHPPPYASAVWTDEEPWAMTLPLRDVDVPTTSGDNVNLQLGLGLTAPSTYNVRVEVAATNVATRAGPELSTRASSKRLHMVLQGPRVDIKLTMLGSVRSALEAAGYVAELEGPEPNEGWYRSYSCSLRPITTASDSPKFTVLIKYFAAVTLRDSLETDDSQALVVAARVTLESVLTSLPSSNSSEAVWKDGPYGVVWTDRTPTWRWNHKQMQVCLVAPTGEVLTLHLGLDRAWQSEYYLYVGVERNASPSSLGHFRHLDGDLSDQLDGPCCTINLTLPGQVERSLRGCGYEVHFEGPSESHPGRYHLTLSSSSLTIEIEYFHDLSIDPVSEVQESTLRTCITLSSPRVRTSPADSDSNLETRVLEWDPWEPTQGWRWNLPKRDAEFTLTTGQKLTLCLGFYLAWPPEYCLAIEVSPLSPLSPPTSQHGRESGEG</sequence>
<comment type="caution">
    <text evidence="3">The sequence shown here is derived from an EMBL/GenBank/DDBJ whole genome shotgun (WGS) entry which is preliminary data.</text>
</comment>
<dbReference type="Pfam" id="PF06985">
    <property type="entry name" value="HET"/>
    <property type="match status" value="1"/>
</dbReference>
<keyword evidence="4" id="KW-1185">Reference proteome</keyword>
<dbReference type="OrthoDB" id="10459000at2759"/>
<dbReference type="Pfam" id="PF26640">
    <property type="entry name" value="DUF8212"/>
    <property type="match status" value="1"/>
</dbReference>
<name>A0A2G8SS64_9APHY</name>
<dbReference type="InterPro" id="IPR058525">
    <property type="entry name" value="DUF8212"/>
</dbReference>
<evidence type="ECO:0000313" key="4">
    <source>
        <dbReference type="Proteomes" id="UP000230002"/>
    </source>
</evidence>
<dbReference type="PANTHER" id="PTHR10622">
    <property type="entry name" value="HET DOMAIN-CONTAINING PROTEIN"/>
    <property type="match status" value="1"/>
</dbReference>
<accession>A0A2G8SS64</accession>
<feature type="domain" description="Heterokaryon incompatibility" evidence="1">
    <location>
        <begin position="23"/>
        <end position="139"/>
    </location>
</feature>
<protein>
    <submittedName>
        <fullName evidence="3">Uncharacterized protein</fullName>
    </submittedName>
</protein>
<dbReference type="EMBL" id="AYKW01000001">
    <property type="protein sequence ID" value="PIL36600.1"/>
    <property type="molecule type" value="Genomic_DNA"/>
</dbReference>
<dbReference type="InterPro" id="IPR010730">
    <property type="entry name" value="HET"/>
</dbReference>